<evidence type="ECO:0000259" key="3">
    <source>
        <dbReference type="Pfam" id="PF05627"/>
    </source>
</evidence>
<sequence length="316" mass="34974">MVKHYRWRRSMFAREINGIHVGMLAFFSAHLVSSIILNSPMEDELVDLQRSHVPKFGNWESEGNVPYTAYFDKARQGRSGGKIVNPNDPQESPELHQDYGAPTRAPPASRSKPELDEPIGHGPARRGHEQGRSREEGDLRQYADSPARHENANRRASGDSTPSRYGRGVSSGEAQKRSTRTSIGSENSIDKSPLHPARGTGRGSMASPAWEGKTSYDSSHGTPGRSKLRPSKGDESPDKAAAVPKFGDWDENNPSSADGYTHIFNQVREERNNGGRVPGMPGQQSPYNTGRNRKPTNSSAKVRLFGNLIKQFNRRF</sequence>
<dbReference type="PANTHER" id="PTHR33159">
    <property type="entry name" value="RPM1-INTERACTING PROTEIN 4 (RIN4) FAMILY PROTEIN"/>
    <property type="match status" value="1"/>
</dbReference>
<keyword evidence="2" id="KW-0812">Transmembrane</keyword>
<protein>
    <submittedName>
        <fullName evidence="4">RPM1-interacting protein 4-like</fullName>
    </submittedName>
</protein>
<feature type="region of interest" description="Disordered" evidence="1">
    <location>
        <begin position="77"/>
        <end position="259"/>
    </location>
</feature>
<feature type="transmembrane region" description="Helical" evidence="2">
    <location>
        <begin position="21"/>
        <end position="41"/>
    </location>
</feature>
<organism evidence="4 5">
    <name type="scientific">Gossypium australe</name>
    <dbReference type="NCBI Taxonomy" id="47621"/>
    <lineage>
        <taxon>Eukaryota</taxon>
        <taxon>Viridiplantae</taxon>
        <taxon>Streptophyta</taxon>
        <taxon>Embryophyta</taxon>
        <taxon>Tracheophyta</taxon>
        <taxon>Spermatophyta</taxon>
        <taxon>Magnoliopsida</taxon>
        <taxon>eudicotyledons</taxon>
        <taxon>Gunneridae</taxon>
        <taxon>Pentapetalae</taxon>
        <taxon>rosids</taxon>
        <taxon>malvids</taxon>
        <taxon>Malvales</taxon>
        <taxon>Malvaceae</taxon>
        <taxon>Malvoideae</taxon>
        <taxon>Gossypium</taxon>
    </lineage>
</organism>
<feature type="compositionally biased region" description="Polar residues" evidence="1">
    <location>
        <begin position="282"/>
        <end position="298"/>
    </location>
</feature>
<evidence type="ECO:0000313" key="5">
    <source>
        <dbReference type="Proteomes" id="UP000325315"/>
    </source>
</evidence>
<feature type="domain" description="RIN4 pathogenic type III effector avirulence factor Avr cleavage site" evidence="3">
    <location>
        <begin position="50"/>
        <end position="78"/>
    </location>
</feature>
<keyword evidence="5" id="KW-1185">Reference proteome</keyword>
<dbReference type="EMBL" id="SMMG02000010">
    <property type="protein sequence ID" value="KAA3459275.1"/>
    <property type="molecule type" value="Genomic_DNA"/>
</dbReference>
<feature type="domain" description="RIN4 pathogenic type III effector avirulence factor Avr cleavage site" evidence="3">
    <location>
        <begin position="239"/>
        <end position="271"/>
    </location>
</feature>
<dbReference type="Proteomes" id="UP000325315">
    <property type="component" value="Unassembled WGS sequence"/>
</dbReference>
<dbReference type="Pfam" id="PF05627">
    <property type="entry name" value="AvrRpt-cleavage"/>
    <property type="match status" value="2"/>
</dbReference>
<evidence type="ECO:0000256" key="1">
    <source>
        <dbReference type="SAM" id="MobiDB-lite"/>
    </source>
</evidence>
<dbReference type="AlphaFoldDB" id="A0A5B6UYT8"/>
<comment type="caution">
    <text evidence="4">The sequence shown here is derived from an EMBL/GenBank/DDBJ whole genome shotgun (WGS) entry which is preliminary data.</text>
</comment>
<evidence type="ECO:0000256" key="2">
    <source>
        <dbReference type="SAM" id="Phobius"/>
    </source>
</evidence>
<keyword evidence="2" id="KW-0472">Membrane</keyword>
<dbReference type="InterPro" id="IPR008700">
    <property type="entry name" value="TypeIII_avirulence_cleave"/>
</dbReference>
<gene>
    <name evidence="4" type="ORF">EPI10_013784</name>
</gene>
<accession>A0A5B6UYT8</accession>
<feature type="compositionally biased region" description="Basic and acidic residues" evidence="1">
    <location>
        <begin position="126"/>
        <end position="157"/>
    </location>
</feature>
<evidence type="ECO:0000313" key="4">
    <source>
        <dbReference type="EMBL" id="KAA3459275.1"/>
    </source>
</evidence>
<dbReference type="InterPro" id="IPR040387">
    <property type="entry name" value="RIN4/NOI4"/>
</dbReference>
<dbReference type="GO" id="GO:0005886">
    <property type="term" value="C:plasma membrane"/>
    <property type="evidence" value="ECO:0007669"/>
    <property type="project" value="TreeGrafter"/>
</dbReference>
<keyword evidence="2" id="KW-1133">Transmembrane helix</keyword>
<dbReference type="PANTHER" id="PTHR33159:SF6">
    <property type="entry name" value="RPM1-INTERACTING PROTEIN 4"/>
    <property type="match status" value="1"/>
</dbReference>
<proteinExistence type="predicted"/>
<reference evidence="5" key="1">
    <citation type="journal article" date="2019" name="Plant Biotechnol. J.">
        <title>Genome sequencing of the Australian wild diploid species Gossypium australe highlights disease resistance and delayed gland morphogenesis.</title>
        <authorList>
            <person name="Cai Y."/>
            <person name="Cai X."/>
            <person name="Wang Q."/>
            <person name="Wang P."/>
            <person name="Zhang Y."/>
            <person name="Cai C."/>
            <person name="Xu Y."/>
            <person name="Wang K."/>
            <person name="Zhou Z."/>
            <person name="Wang C."/>
            <person name="Geng S."/>
            <person name="Li B."/>
            <person name="Dong Q."/>
            <person name="Hou Y."/>
            <person name="Wang H."/>
            <person name="Ai P."/>
            <person name="Liu Z."/>
            <person name="Yi F."/>
            <person name="Sun M."/>
            <person name="An G."/>
            <person name="Cheng J."/>
            <person name="Zhang Y."/>
            <person name="Shi Q."/>
            <person name="Xie Y."/>
            <person name="Shi X."/>
            <person name="Chang Y."/>
            <person name="Huang F."/>
            <person name="Chen Y."/>
            <person name="Hong S."/>
            <person name="Mi L."/>
            <person name="Sun Q."/>
            <person name="Zhang L."/>
            <person name="Zhou B."/>
            <person name="Peng R."/>
            <person name="Zhang X."/>
            <person name="Liu F."/>
        </authorList>
    </citation>
    <scope>NUCLEOTIDE SEQUENCE [LARGE SCALE GENOMIC DNA]</scope>
    <source>
        <strain evidence="5">cv. PA1801</strain>
    </source>
</reference>
<feature type="region of interest" description="Disordered" evidence="1">
    <location>
        <begin position="271"/>
        <end position="298"/>
    </location>
</feature>
<name>A0A5B6UYT8_9ROSI</name>
<dbReference type="OrthoDB" id="1109067at2759"/>